<sequence length="63" mass="7170">MTPATYHLLATVTTLARSRKTEFDNGMFKLNDRTSTLRATRNVSRTNGQPWDPLSSLAIRLFE</sequence>
<dbReference type="Proteomes" id="UP001610335">
    <property type="component" value="Unassembled WGS sequence"/>
</dbReference>
<evidence type="ECO:0000313" key="2">
    <source>
        <dbReference type="Proteomes" id="UP001610335"/>
    </source>
</evidence>
<keyword evidence="2" id="KW-1185">Reference proteome</keyword>
<accession>A0ABR4IL17</accession>
<organism evidence="1 2">
    <name type="scientific">Aspergillus cavernicola</name>
    <dbReference type="NCBI Taxonomy" id="176166"/>
    <lineage>
        <taxon>Eukaryota</taxon>
        <taxon>Fungi</taxon>
        <taxon>Dikarya</taxon>
        <taxon>Ascomycota</taxon>
        <taxon>Pezizomycotina</taxon>
        <taxon>Eurotiomycetes</taxon>
        <taxon>Eurotiomycetidae</taxon>
        <taxon>Eurotiales</taxon>
        <taxon>Aspergillaceae</taxon>
        <taxon>Aspergillus</taxon>
        <taxon>Aspergillus subgen. Nidulantes</taxon>
    </lineage>
</organism>
<proteinExistence type="predicted"/>
<reference evidence="1 2" key="1">
    <citation type="submission" date="2024-07" db="EMBL/GenBank/DDBJ databases">
        <title>Section-level genome sequencing and comparative genomics of Aspergillus sections Usti and Cavernicolus.</title>
        <authorList>
            <consortium name="Lawrence Berkeley National Laboratory"/>
            <person name="Nybo J.L."/>
            <person name="Vesth T.C."/>
            <person name="Theobald S."/>
            <person name="Frisvad J.C."/>
            <person name="Larsen T.O."/>
            <person name="Kjaerboelling I."/>
            <person name="Rothschild-Mancinelli K."/>
            <person name="Lyhne E.K."/>
            <person name="Kogle M.E."/>
            <person name="Barry K."/>
            <person name="Clum A."/>
            <person name="Na H."/>
            <person name="Ledsgaard L."/>
            <person name="Lin J."/>
            <person name="Lipzen A."/>
            <person name="Kuo A."/>
            <person name="Riley R."/>
            <person name="Mondo S."/>
            <person name="LaButti K."/>
            <person name="Haridas S."/>
            <person name="Pangalinan J."/>
            <person name="Salamov A.A."/>
            <person name="Simmons B.A."/>
            <person name="Magnuson J.K."/>
            <person name="Chen J."/>
            <person name="Drula E."/>
            <person name="Henrissat B."/>
            <person name="Wiebenga A."/>
            <person name="Lubbers R.J."/>
            <person name="Gomes A.C."/>
            <person name="Makela M.R."/>
            <person name="Stajich J."/>
            <person name="Grigoriev I.V."/>
            <person name="Mortensen U.H."/>
            <person name="De vries R.P."/>
            <person name="Baker S.E."/>
            <person name="Andersen M.R."/>
        </authorList>
    </citation>
    <scope>NUCLEOTIDE SEQUENCE [LARGE SCALE GENOMIC DNA]</scope>
    <source>
        <strain evidence="1 2">CBS 600.67</strain>
    </source>
</reference>
<gene>
    <name evidence="1" type="ORF">BDW59DRAFT_49789</name>
</gene>
<evidence type="ECO:0000313" key="1">
    <source>
        <dbReference type="EMBL" id="KAL2828469.1"/>
    </source>
</evidence>
<name>A0ABR4IL17_9EURO</name>
<comment type="caution">
    <text evidence="1">The sequence shown here is derived from an EMBL/GenBank/DDBJ whole genome shotgun (WGS) entry which is preliminary data.</text>
</comment>
<dbReference type="EMBL" id="JBFXLS010000020">
    <property type="protein sequence ID" value="KAL2828469.1"/>
    <property type="molecule type" value="Genomic_DNA"/>
</dbReference>
<protein>
    <submittedName>
        <fullName evidence="1">Uncharacterized protein</fullName>
    </submittedName>
</protein>